<name>A0A7Z0QP75_9GAMM</name>
<accession>A0A7Z0QP75</accession>
<dbReference type="Gene3D" id="1.10.40.60">
    <property type="entry name" value="EpsJ-like"/>
    <property type="match status" value="2"/>
</dbReference>
<dbReference type="SUPFAM" id="SSF158544">
    <property type="entry name" value="GspK insert domain-like"/>
    <property type="match status" value="1"/>
</dbReference>
<proteinExistence type="predicted"/>
<dbReference type="Proteomes" id="UP000589896">
    <property type="component" value="Unassembled WGS sequence"/>
</dbReference>
<sequence length="350" mass="37893">MLVIVLALLVVLTLLAATAAASGSRAVAEAQADIDQFESELDMASTRETVLFMLATQHRNIAGLAVVPAPPATFAMLEDDTDGVSALPSGNDIRLDGTAYRGVGRTRFALQDDGGLLSPNWVSPTLLDAFYAALDVPAQDRAALDAKRLDYQDADSLHRLGGAEAEHYAAAGRPPPPNRAITTPLEFRRILQWDDMLASLDDSQLLNMLSAHRGGTLNLNTAPAEVLALIPGMDLEQGRRLAAYRTHTPIVSVWQVRESFPIAPFMEENLTLFPSRTGNLILWDRHSGVKTLIHWSQTPYAVGGPPWQIDYEVILPRDNSMDEPVAKAIATPLFAETDAPGEGLEPGSRE</sequence>
<comment type="caution">
    <text evidence="2">The sequence shown here is derived from an EMBL/GenBank/DDBJ whole genome shotgun (WGS) entry which is preliminary data.</text>
</comment>
<dbReference type="EMBL" id="JACCJZ010000013">
    <property type="protein sequence ID" value="NYZ62246.1"/>
    <property type="molecule type" value="Genomic_DNA"/>
</dbReference>
<dbReference type="RefSeq" id="WP_180544474.1">
    <property type="nucleotide sequence ID" value="NZ_JACCJZ010000013.1"/>
</dbReference>
<feature type="signal peptide" evidence="1">
    <location>
        <begin position="1"/>
        <end position="16"/>
    </location>
</feature>
<evidence type="ECO:0000256" key="1">
    <source>
        <dbReference type="SAM" id="SignalP"/>
    </source>
</evidence>
<gene>
    <name evidence="2" type="ORF">H0E82_05660</name>
</gene>
<dbReference type="AlphaFoldDB" id="A0A7Z0QP75"/>
<evidence type="ECO:0000313" key="3">
    <source>
        <dbReference type="Proteomes" id="UP000589896"/>
    </source>
</evidence>
<organism evidence="2 3">
    <name type="scientific">Luteimonas deserti</name>
    <dbReference type="NCBI Taxonomy" id="2752306"/>
    <lineage>
        <taxon>Bacteria</taxon>
        <taxon>Pseudomonadati</taxon>
        <taxon>Pseudomonadota</taxon>
        <taxon>Gammaproteobacteria</taxon>
        <taxon>Lysobacterales</taxon>
        <taxon>Lysobacteraceae</taxon>
        <taxon>Luteimonas</taxon>
    </lineage>
</organism>
<dbReference type="InterPro" id="IPR038072">
    <property type="entry name" value="GspK_central_sf"/>
</dbReference>
<reference evidence="2 3" key="1">
    <citation type="submission" date="2020-07" db="EMBL/GenBank/DDBJ databases">
        <title>isolation of Luteimonas sp. SJ-16.</title>
        <authorList>
            <person name="Huang X.-X."/>
            <person name="Xu L."/>
            <person name="Sun J.-Q."/>
        </authorList>
    </citation>
    <scope>NUCLEOTIDE SEQUENCE [LARGE SCALE GENOMIC DNA]</scope>
    <source>
        <strain evidence="2 3">SJ-16</strain>
    </source>
</reference>
<keyword evidence="1" id="KW-0732">Signal</keyword>
<keyword evidence="3" id="KW-1185">Reference proteome</keyword>
<protein>
    <submittedName>
        <fullName evidence="2">General secretion pathway protein GspK</fullName>
    </submittedName>
</protein>
<dbReference type="InterPro" id="IPR010994">
    <property type="entry name" value="RuvA_2-like"/>
</dbReference>
<feature type="chain" id="PRO_5031016398" evidence="1">
    <location>
        <begin position="17"/>
        <end position="350"/>
    </location>
</feature>
<evidence type="ECO:0000313" key="2">
    <source>
        <dbReference type="EMBL" id="NYZ62246.1"/>
    </source>
</evidence>
<dbReference type="SUPFAM" id="SSF47781">
    <property type="entry name" value="RuvA domain 2-like"/>
    <property type="match status" value="1"/>
</dbReference>